<gene>
    <name evidence="2" type="ORF">DdX_16602</name>
</gene>
<organism evidence="2 3">
    <name type="scientific">Ditylenchus destructor</name>
    <dbReference type="NCBI Taxonomy" id="166010"/>
    <lineage>
        <taxon>Eukaryota</taxon>
        <taxon>Metazoa</taxon>
        <taxon>Ecdysozoa</taxon>
        <taxon>Nematoda</taxon>
        <taxon>Chromadorea</taxon>
        <taxon>Rhabditida</taxon>
        <taxon>Tylenchina</taxon>
        <taxon>Tylenchomorpha</taxon>
        <taxon>Sphaerularioidea</taxon>
        <taxon>Anguinidae</taxon>
        <taxon>Anguininae</taxon>
        <taxon>Ditylenchus</taxon>
    </lineage>
</organism>
<name>A0AAD4QWJ6_9BILA</name>
<dbReference type="Gene3D" id="2.40.70.10">
    <property type="entry name" value="Acid Proteases"/>
    <property type="match status" value="1"/>
</dbReference>
<evidence type="ECO:0000313" key="2">
    <source>
        <dbReference type="EMBL" id="KAI1700631.1"/>
    </source>
</evidence>
<dbReference type="Proteomes" id="UP001201812">
    <property type="component" value="Unassembled WGS sequence"/>
</dbReference>
<evidence type="ECO:0000256" key="1">
    <source>
        <dbReference type="SAM" id="MobiDB-lite"/>
    </source>
</evidence>
<protein>
    <submittedName>
        <fullName evidence="2">Gag-polyprotein putative aspartyl protease domain-containing protein</fullName>
    </submittedName>
</protein>
<dbReference type="SUPFAM" id="SSF50630">
    <property type="entry name" value="Acid proteases"/>
    <property type="match status" value="1"/>
</dbReference>
<evidence type="ECO:0000313" key="3">
    <source>
        <dbReference type="Proteomes" id="UP001201812"/>
    </source>
</evidence>
<sequence length="504" mass="56187">MINLVITVLVIFLILTGLSIISPYLGLIKSVLGTALAPLQNSLSQSASWAQKKSRDFRRQKEPVTAAVSFSLRPPENRPLIHSFVPPSFSIGTVNAISQPYITVSVYGQQIPALLDSGSAISYCQHSTLRKLNILDRLEPPHARVAHAAYGTDIHFQGQAKLPISIGGVTVRIPVLVSEDRFCPAKLLLGVDYVRAVNELGHSVGFNFATNLITIGSQELPILCNLIFIETSPVYKIYAPEQIILEPRTDTFLYGKLNQPVENSEVFVYQNPNSNLDNVIVGRTVSKIENNELIPLRLLNLTTSKAKIFAGTILALVEKVNPESCKQVYALNSENPTQNLARDEASPEANRGKYLPKYADGQSLVEKLNLENTCLTPEGKNQLKSDAIPQGHKFSRPWVGPYRVIGVKRPNVTVKTMGTEKEKLLTVHMDKVKHFINDSTLPLRGEERSFQEYHEKVPEPIPEIRESIPELPTEEIIAPSEQPLLRRSTRQRKPNPRYADYITH</sequence>
<keyword evidence="2" id="KW-0645">Protease</keyword>
<comment type="caution">
    <text evidence="2">The sequence shown here is derived from an EMBL/GenBank/DDBJ whole genome shotgun (WGS) entry which is preliminary data.</text>
</comment>
<dbReference type="GO" id="GO:0008233">
    <property type="term" value="F:peptidase activity"/>
    <property type="evidence" value="ECO:0007669"/>
    <property type="project" value="UniProtKB-KW"/>
</dbReference>
<accession>A0AAD4QWJ6</accession>
<proteinExistence type="predicted"/>
<dbReference type="EMBL" id="JAKKPZ010000139">
    <property type="protein sequence ID" value="KAI1700631.1"/>
    <property type="molecule type" value="Genomic_DNA"/>
</dbReference>
<feature type="region of interest" description="Disordered" evidence="1">
    <location>
        <begin position="478"/>
        <end position="504"/>
    </location>
</feature>
<keyword evidence="3" id="KW-1185">Reference proteome</keyword>
<dbReference type="InterPro" id="IPR021109">
    <property type="entry name" value="Peptidase_aspartic_dom_sf"/>
</dbReference>
<keyword evidence="2" id="KW-0378">Hydrolase</keyword>
<dbReference type="GO" id="GO:0006508">
    <property type="term" value="P:proteolysis"/>
    <property type="evidence" value="ECO:0007669"/>
    <property type="project" value="UniProtKB-KW"/>
</dbReference>
<dbReference type="Pfam" id="PF13975">
    <property type="entry name" value="gag-asp_proteas"/>
    <property type="match status" value="1"/>
</dbReference>
<reference evidence="2" key="1">
    <citation type="submission" date="2022-01" db="EMBL/GenBank/DDBJ databases">
        <title>Genome Sequence Resource for Two Populations of Ditylenchus destructor, the Migratory Endoparasitic Phytonematode.</title>
        <authorList>
            <person name="Zhang H."/>
            <person name="Lin R."/>
            <person name="Xie B."/>
        </authorList>
    </citation>
    <scope>NUCLEOTIDE SEQUENCE</scope>
    <source>
        <strain evidence="2">BazhouSP</strain>
    </source>
</reference>
<dbReference type="CDD" id="cd00303">
    <property type="entry name" value="retropepsin_like"/>
    <property type="match status" value="1"/>
</dbReference>
<dbReference type="AlphaFoldDB" id="A0AAD4QWJ6"/>